<dbReference type="Pfam" id="PF03816">
    <property type="entry name" value="LytR_cpsA_psr"/>
    <property type="match status" value="1"/>
</dbReference>
<feature type="compositionally biased region" description="Low complexity" evidence="2">
    <location>
        <begin position="119"/>
        <end position="133"/>
    </location>
</feature>
<feature type="region of interest" description="Disordered" evidence="2">
    <location>
        <begin position="591"/>
        <end position="616"/>
    </location>
</feature>
<accession>M3VBC0</accession>
<evidence type="ECO:0000256" key="2">
    <source>
        <dbReference type="SAM" id="MobiDB-lite"/>
    </source>
</evidence>
<dbReference type="InterPro" id="IPR004474">
    <property type="entry name" value="LytR_CpsA_psr"/>
</dbReference>
<dbReference type="PANTHER" id="PTHR33392:SF6">
    <property type="entry name" value="POLYISOPRENYL-TEICHOIC ACID--PEPTIDOGLYCAN TEICHOIC ACID TRANSFERASE TAGU"/>
    <property type="match status" value="1"/>
</dbReference>
<dbReference type="InterPro" id="IPR027381">
    <property type="entry name" value="LytR/CpsA/Psr_C"/>
</dbReference>
<evidence type="ECO:0000259" key="4">
    <source>
        <dbReference type="Pfam" id="PF13399"/>
    </source>
</evidence>
<evidence type="ECO:0000256" key="1">
    <source>
        <dbReference type="ARBA" id="ARBA00006068"/>
    </source>
</evidence>
<dbReference type="AlphaFoldDB" id="M3VBC0"/>
<dbReference type="NCBIfam" id="TIGR00350">
    <property type="entry name" value="lytR_cpsA_psr"/>
    <property type="match status" value="1"/>
</dbReference>
<sequence length="753" mass="80400">MSSDRPGADSPDDQPSSPRRSRRAGRSSDSYDFRDRFGDTGRHPRAEGLREPTGREQYVRPRGRLTVRQLMDQMGVDESAGTLPPAQAEPPATGRRRATPPPTPPRPTTPPPSAPAPRPAAQAPRPSASQASNPAPPSPQRRPATPPAARPQPRPAAPKPEATQAIPPIAGFEFEPVDLSDTTTASRASDESRAQSPTPPKAPSGDAPAVAQRATDVVDAPKKIRRRPLEPTPDLTQVIERVRPRKAPLTKKARARKVATGTGRTLVALACILSLVGTGYVWNMNRVWNGNWNNVFAIDPDSKDVRNKDAQYGDETYLIVGTDTRSGQNAKVGAGEADTVEGARADTILLVNVPADRSRVVAVSWPRDLAVDRPECQNWNSETKEYDGVLPAANSVKLNGVFADGGPSCIVKTLTQMSGLNINHFIAMDFAGFEHVVRAVGGVEVCSKVPLFDDEIGYIVKTPGRKKLTPKQSLNYVRARHIALEGNGDYGRIKRQQLFMSSLLRSTLSGDVLSNPSKLNGIVKTFIKYSYVDRVDTDALINLADSMQGMDAGAVTFLTIPTSGTSEDGQNNEIPRTDDIDAIFNAIIDDQPLPGEKKKRPADAPAPTTKAPANTEMTAQHASNITARVLNGTGQSGMASNVMDELIRQGVEVSGIGDASEQRTDTVVRYGTGERDSAATIAKLFPGAKIQLDKSVKSGVQVILGSDFGGVETMGSVPAAGSTLSVEHLPENVNSSNLPNDLAVTNAGDTTCS</sequence>
<dbReference type="PANTHER" id="PTHR33392">
    <property type="entry name" value="POLYISOPRENYL-TEICHOIC ACID--PEPTIDOGLYCAN TEICHOIC ACID TRANSFERASE TAGU"/>
    <property type="match status" value="1"/>
</dbReference>
<comment type="caution">
    <text evidence="5">The sequence shown here is derived from an EMBL/GenBank/DDBJ whole genome shotgun (WGS) entry which is preliminary data.</text>
</comment>
<organism evidence="5 6">
    <name type="scientific">Gordonia malaquae NBRC 108250</name>
    <dbReference type="NCBI Taxonomy" id="1223542"/>
    <lineage>
        <taxon>Bacteria</taxon>
        <taxon>Bacillati</taxon>
        <taxon>Actinomycetota</taxon>
        <taxon>Actinomycetes</taxon>
        <taxon>Mycobacteriales</taxon>
        <taxon>Gordoniaceae</taxon>
        <taxon>Gordonia</taxon>
    </lineage>
</organism>
<feature type="compositionally biased region" description="Pro residues" evidence="2">
    <location>
        <begin position="99"/>
        <end position="118"/>
    </location>
</feature>
<proteinExistence type="inferred from homology"/>
<dbReference type="RefSeq" id="WP_008378704.1">
    <property type="nucleotide sequence ID" value="NZ_BAOP01000013.1"/>
</dbReference>
<dbReference type="eggNOG" id="COG1316">
    <property type="taxonomic scope" value="Bacteria"/>
</dbReference>
<dbReference type="Gene3D" id="3.30.70.2390">
    <property type="match status" value="1"/>
</dbReference>
<evidence type="ECO:0000313" key="5">
    <source>
        <dbReference type="EMBL" id="GAC79998.1"/>
    </source>
</evidence>
<feature type="compositionally biased region" description="Pro residues" evidence="2">
    <location>
        <begin position="134"/>
        <end position="158"/>
    </location>
</feature>
<dbReference type="Gene3D" id="3.40.630.190">
    <property type="entry name" value="LCP protein"/>
    <property type="match status" value="1"/>
</dbReference>
<feature type="compositionally biased region" description="Low complexity" evidence="2">
    <location>
        <begin position="603"/>
        <end position="613"/>
    </location>
</feature>
<gene>
    <name evidence="5" type="ORF">GM1_013_01350</name>
</gene>
<evidence type="ECO:0000259" key="3">
    <source>
        <dbReference type="Pfam" id="PF03816"/>
    </source>
</evidence>
<dbReference type="InterPro" id="IPR050922">
    <property type="entry name" value="LytR/CpsA/Psr_CW_biosynth"/>
</dbReference>
<dbReference type="Pfam" id="PF13399">
    <property type="entry name" value="LytR_C"/>
    <property type="match status" value="1"/>
</dbReference>
<name>M3VBC0_GORML</name>
<feature type="domain" description="LytR/CpsA/Psr regulator C-terminal" evidence="4">
    <location>
        <begin position="625"/>
        <end position="708"/>
    </location>
</feature>
<comment type="similarity">
    <text evidence="1">Belongs to the LytR/CpsA/Psr (LCP) family.</text>
</comment>
<feature type="domain" description="Cell envelope-related transcriptional attenuator" evidence="3">
    <location>
        <begin position="344"/>
        <end position="506"/>
    </location>
</feature>
<feature type="region of interest" description="Disordered" evidence="2">
    <location>
        <begin position="1"/>
        <end position="218"/>
    </location>
</feature>
<keyword evidence="6" id="KW-1185">Reference proteome</keyword>
<evidence type="ECO:0000313" key="6">
    <source>
        <dbReference type="Proteomes" id="UP000035009"/>
    </source>
</evidence>
<reference evidence="5 6" key="1">
    <citation type="submission" date="2013-02" db="EMBL/GenBank/DDBJ databases">
        <title>Whole genome shotgun sequence of Gordonia malaquae NBRC 108250.</title>
        <authorList>
            <person name="Yoshida I."/>
            <person name="Hosoyama A."/>
            <person name="Tsuchikane K."/>
            <person name="Ando Y."/>
            <person name="Baba S."/>
            <person name="Ohji S."/>
            <person name="Hamada M."/>
            <person name="Tamura T."/>
            <person name="Yamazoe A."/>
            <person name="Yamazaki S."/>
            <person name="Fujita N."/>
        </authorList>
    </citation>
    <scope>NUCLEOTIDE SEQUENCE [LARGE SCALE GENOMIC DNA]</scope>
    <source>
        <strain evidence="5 6">NBRC 108250</strain>
    </source>
</reference>
<dbReference type="Proteomes" id="UP000035009">
    <property type="component" value="Unassembled WGS sequence"/>
</dbReference>
<feature type="compositionally biased region" description="Basic and acidic residues" evidence="2">
    <location>
        <begin position="29"/>
        <end position="59"/>
    </location>
</feature>
<dbReference type="STRING" id="410332.SAMN04488550_0916"/>
<protein>
    <submittedName>
        <fullName evidence="5">Putative LytR family regulatory protein</fullName>
    </submittedName>
</protein>
<dbReference type="EMBL" id="BAOP01000013">
    <property type="protein sequence ID" value="GAC79998.1"/>
    <property type="molecule type" value="Genomic_DNA"/>
</dbReference>